<evidence type="ECO:0000313" key="2">
    <source>
        <dbReference type="Proteomes" id="UP000075903"/>
    </source>
</evidence>
<dbReference type="AlphaFoldDB" id="A0A182VJV6"/>
<accession>A0A182VJV6</accession>
<protein>
    <submittedName>
        <fullName evidence="1">Uncharacterized protein</fullName>
    </submittedName>
</protein>
<proteinExistence type="predicted"/>
<name>A0A182VJV6_ANOME</name>
<dbReference type="EnsemblMetazoa" id="AMEM016211-RA">
    <property type="protein sequence ID" value="AMEM016211-PA"/>
    <property type="gene ID" value="AMEM016211"/>
</dbReference>
<dbReference type="Proteomes" id="UP000075903">
    <property type="component" value="Unassembled WGS sequence"/>
</dbReference>
<sequence length="190" mass="21100">MYSTTFTNLIKTETLETVVKHLDDAVLIDVLEDVRRIHQYTDRAGRGDDEENVKLQPIDHHRDVLPILPSSLRRCSAMNSTASVALLASGDSKIESELSLSRRQLSAPMPRSPLFSFRFILQFGWCRSDSSITSIFDCFAPSALMCFGISAGDPYDGWVCGCGGTLMPGISIIQRRRVLRGRFISSIAGR</sequence>
<evidence type="ECO:0000313" key="1">
    <source>
        <dbReference type="EnsemblMetazoa" id="AMEM016211-PA"/>
    </source>
</evidence>
<dbReference type="VEuPathDB" id="VectorBase:AMEM016211"/>
<keyword evidence="2" id="KW-1185">Reference proteome</keyword>
<organism evidence="1 2">
    <name type="scientific">Anopheles merus</name>
    <name type="common">Mosquito</name>
    <dbReference type="NCBI Taxonomy" id="30066"/>
    <lineage>
        <taxon>Eukaryota</taxon>
        <taxon>Metazoa</taxon>
        <taxon>Ecdysozoa</taxon>
        <taxon>Arthropoda</taxon>
        <taxon>Hexapoda</taxon>
        <taxon>Insecta</taxon>
        <taxon>Pterygota</taxon>
        <taxon>Neoptera</taxon>
        <taxon>Endopterygota</taxon>
        <taxon>Diptera</taxon>
        <taxon>Nematocera</taxon>
        <taxon>Culicoidea</taxon>
        <taxon>Culicidae</taxon>
        <taxon>Anophelinae</taxon>
        <taxon>Anopheles</taxon>
    </lineage>
</organism>
<reference evidence="1" key="1">
    <citation type="submission" date="2020-05" db="UniProtKB">
        <authorList>
            <consortium name="EnsemblMetazoa"/>
        </authorList>
    </citation>
    <scope>IDENTIFICATION</scope>
    <source>
        <strain evidence="1">MAF</strain>
    </source>
</reference>